<evidence type="ECO:0000313" key="2">
    <source>
        <dbReference type="EMBL" id="CAB60147.1"/>
    </source>
</evidence>
<protein>
    <submittedName>
        <fullName evidence="2">ParW protein</fullName>
    </submittedName>
</protein>
<organism evidence="2">
    <name type="scientific">Pseudomonas fluorescens</name>
    <dbReference type="NCBI Taxonomy" id="294"/>
    <lineage>
        <taxon>Bacteria</taxon>
        <taxon>Pseudomonadati</taxon>
        <taxon>Pseudomonadota</taxon>
        <taxon>Gammaproteobacteria</taxon>
        <taxon>Pseudomonadales</taxon>
        <taxon>Pseudomonadaceae</taxon>
        <taxon>Pseudomonas</taxon>
    </lineage>
</organism>
<feature type="signal peptide" evidence="1">
    <location>
        <begin position="1"/>
        <end position="20"/>
    </location>
</feature>
<accession>Q9RLI3</accession>
<dbReference type="EMBL" id="AJ250853">
    <property type="protein sequence ID" value="CAB60147.1"/>
    <property type="molecule type" value="Genomic_DNA"/>
</dbReference>
<dbReference type="AlphaFoldDB" id="Q9RLI3"/>
<name>Q9RLI3_PSEFL</name>
<feature type="chain" id="PRO_5004331885" evidence="1">
    <location>
        <begin position="21"/>
        <end position="179"/>
    </location>
</feature>
<reference evidence="2" key="1">
    <citation type="submission" date="1999-11" db="EMBL/GenBank/DDBJ databases">
        <title>Functional analysis of oriP, the pL6.5 TOL plasmid origin of replication.</title>
        <authorList>
            <person name="Herbelin P."/>
            <person name="Delecu M."/>
            <person name="Vilagines R."/>
            <person name="Danglot C."/>
        </authorList>
    </citation>
    <scope>NUCLEOTIDE SEQUENCE</scope>
    <source>
        <plasmid evidence="2">pL6.5</plasmid>
    </source>
</reference>
<evidence type="ECO:0000256" key="1">
    <source>
        <dbReference type="SAM" id="SignalP"/>
    </source>
</evidence>
<geneLocation type="plasmid" evidence="2">
    <name>pL6.5</name>
</geneLocation>
<sequence>MNTAAFAGVAAYLLSMTAIAPEPVSLAVGVTTIVDVQQHYTIIDKIGTSYTGGPVLNLSEWEVNLEGVTDIQLAFNAEGVLDVATVKADKLHLEEVLNGLRSQLQISTDESSLGFENVTFLSGSTEVVVESHPLDTQFTVNYISADFKRRTHPSSKTVRLINSQNSPPLSIQKPVRFKP</sequence>
<proteinExistence type="predicted"/>
<gene>
    <name evidence="2" type="primary">parW</name>
</gene>
<keyword evidence="1" id="KW-0732">Signal</keyword>
<keyword evidence="2" id="KW-0614">Plasmid</keyword>